<name>A0ABP8KP14_9MICO</name>
<gene>
    <name evidence="1" type="ORF">GCM10023168_33750</name>
</gene>
<accession>A0ABP8KP14</accession>
<organism evidence="1 2">
    <name type="scientific">Fodinibacter luteus</name>
    <dbReference type="NCBI Taxonomy" id="552064"/>
    <lineage>
        <taxon>Bacteria</taxon>
        <taxon>Bacillati</taxon>
        <taxon>Actinomycetota</taxon>
        <taxon>Actinomycetes</taxon>
        <taxon>Micrococcales</taxon>
        <taxon>Intrasporangiaceae</taxon>
        <taxon>Fodinibacter (ex Wang et al. 2009)</taxon>
    </lineage>
</organism>
<dbReference type="Proteomes" id="UP001500945">
    <property type="component" value="Unassembled WGS sequence"/>
</dbReference>
<sequence length="42" mass="4428">MGRTDPLPGPARKVFGPNAVLRLTVRDRDGHAAETLAAPSDT</sequence>
<evidence type="ECO:0000313" key="1">
    <source>
        <dbReference type="EMBL" id="GAA4412177.1"/>
    </source>
</evidence>
<dbReference type="EMBL" id="BAABGM010000024">
    <property type="protein sequence ID" value="GAA4412177.1"/>
    <property type="molecule type" value="Genomic_DNA"/>
</dbReference>
<reference evidence="2" key="1">
    <citation type="journal article" date="2019" name="Int. J. Syst. Evol. Microbiol.">
        <title>The Global Catalogue of Microorganisms (GCM) 10K type strain sequencing project: providing services to taxonomists for standard genome sequencing and annotation.</title>
        <authorList>
            <consortium name="The Broad Institute Genomics Platform"/>
            <consortium name="The Broad Institute Genome Sequencing Center for Infectious Disease"/>
            <person name="Wu L."/>
            <person name="Ma J."/>
        </authorList>
    </citation>
    <scope>NUCLEOTIDE SEQUENCE [LARGE SCALE GENOMIC DNA]</scope>
    <source>
        <strain evidence="2">JCM 17809</strain>
    </source>
</reference>
<evidence type="ECO:0000313" key="2">
    <source>
        <dbReference type="Proteomes" id="UP001500945"/>
    </source>
</evidence>
<keyword evidence="2" id="KW-1185">Reference proteome</keyword>
<protein>
    <submittedName>
        <fullName evidence="1">Uncharacterized protein</fullName>
    </submittedName>
</protein>
<comment type="caution">
    <text evidence="1">The sequence shown here is derived from an EMBL/GenBank/DDBJ whole genome shotgun (WGS) entry which is preliminary data.</text>
</comment>
<proteinExistence type="predicted"/>